<evidence type="ECO:0000313" key="3">
    <source>
        <dbReference type="EMBL" id="CAH8249195.1"/>
    </source>
</evidence>
<evidence type="ECO:0000313" key="4">
    <source>
        <dbReference type="EMBL" id="CAH8249588.1"/>
    </source>
</evidence>
<sequence length="50" mass="5077">MALSQGRNTTEFADGRTLVIPVKGGVKIFDGSFVAIDANGLAVPGAKATN</sequence>
<comment type="caution">
    <text evidence="3">The sequence shown here is derived from an EMBL/GenBank/DDBJ whole genome shotgun (WGS) entry which is preliminary data.</text>
</comment>
<dbReference type="EMBL" id="CALYLO010000014">
    <property type="protein sequence ID" value="CAH8249195.1"/>
    <property type="molecule type" value="Genomic_DNA"/>
</dbReference>
<gene>
    <name evidence="1" type="ORF">WJ0W_006001</name>
    <name evidence="2" type="ORF">WJ0W_006190</name>
    <name evidence="3" type="ORF">WJ0W_006381</name>
    <name evidence="4" type="ORF">WJ0W_006773</name>
</gene>
<evidence type="ECO:0000313" key="1">
    <source>
        <dbReference type="EMBL" id="CAH8248817.1"/>
    </source>
</evidence>
<evidence type="ECO:0000313" key="5">
    <source>
        <dbReference type="Proteomes" id="UP001154322"/>
    </source>
</evidence>
<name>A0ABM9GAV4_9BACL</name>
<reference evidence="3" key="1">
    <citation type="submission" date="2022-06" db="EMBL/GenBank/DDBJ databases">
        <authorList>
            <person name="Dietemann V."/>
            <person name="Ory F."/>
            <person name="Dainat B."/>
            <person name="Oberhansli S."/>
        </authorList>
    </citation>
    <scope>NUCLEOTIDE SEQUENCE</scope>
    <source>
        <strain evidence="3">Ena-SAMPLE-TAB-26-04-2022-14:26:32:270-5432</strain>
    </source>
</reference>
<organism evidence="3 5">
    <name type="scientific">Paenibacillus melissococcoides</name>
    <dbReference type="NCBI Taxonomy" id="2912268"/>
    <lineage>
        <taxon>Bacteria</taxon>
        <taxon>Bacillati</taxon>
        <taxon>Bacillota</taxon>
        <taxon>Bacilli</taxon>
        <taxon>Bacillales</taxon>
        <taxon>Paenibacillaceae</taxon>
        <taxon>Paenibacillus</taxon>
    </lineage>
</organism>
<dbReference type="RefSeq" id="WP_261948855.1">
    <property type="nucleotide sequence ID" value="NZ_CALYLO010000013.1"/>
</dbReference>
<proteinExistence type="predicted"/>
<evidence type="ECO:0000313" key="2">
    <source>
        <dbReference type="EMBL" id="CAH8249003.1"/>
    </source>
</evidence>
<accession>A0ABM9GAV4</accession>
<dbReference type="EMBL" id="CALYLO010000017">
    <property type="protein sequence ID" value="CAH8249588.1"/>
    <property type="molecule type" value="Genomic_DNA"/>
</dbReference>
<protein>
    <submittedName>
        <fullName evidence="3">Uncharacterized protein</fullName>
    </submittedName>
</protein>
<keyword evidence="5" id="KW-1185">Reference proteome</keyword>
<dbReference type="Proteomes" id="UP001154322">
    <property type="component" value="Unassembled WGS sequence"/>
</dbReference>
<dbReference type="EMBL" id="CALYLO010000013">
    <property type="protein sequence ID" value="CAH8248817.1"/>
    <property type="molecule type" value="Genomic_DNA"/>
</dbReference>
<dbReference type="EMBL" id="CALYLO010000013">
    <property type="protein sequence ID" value="CAH8249003.1"/>
    <property type="molecule type" value="Genomic_DNA"/>
</dbReference>